<dbReference type="EMBL" id="BPLR01014042">
    <property type="protein sequence ID" value="GIY65882.1"/>
    <property type="molecule type" value="Genomic_DNA"/>
</dbReference>
<sequence>MHRDWMNFGRGILSPLGVQRAHTLFPSNISSSPRAIHQLVVLGGECKAIMFGAQVTDFGADQEHHGYVKHSEGLC</sequence>
<evidence type="ECO:0000313" key="1">
    <source>
        <dbReference type="EMBL" id="GIY65882.1"/>
    </source>
</evidence>
<organism evidence="1 2">
    <name type="scientific">Caerostris extrusa</name>
    <name type="common">Bark spider</name>
    <name type="synonym">Caerostris bankana</name>
    <dbReference type="NCBI Taxonomy" id="172846"/>
    <lineage>
        <taxon>Eukaryota</taxon>
        <taxon>Metazoa</taxon>
        <taxon>Ecdysozoa</taxon>
        <taxon>Arthropoda</taxon>
        <taxon>Chelicerata</taxon>
        <taxon>Arachnida</taxon>
        <taxon>Araneae</taxon>
        <taxon>Araneomorphae</taxon>
        <taxon>Entelegynae</taxon>
        <taxon>Araneoidea</taxon>
        <taxon>Araneidae</taxon>
        <taxon>Caerostris</taxon>
    </lineage>
</organism>
<gene>
    <name evidence="1" type="ORF">CEXT_798081</name>
</gene>
<comment type="caution">
    <text evidence="1">The sequence shown here is derived from an EMBL/GenBank/DDBJ whole genome shotgun (WGS) entry which is preliminary data.</text>
</comment>
<name>A0AAV4V6N6_CAEEX</name>
<dbReference type="Proteomes" id="UP001054945">
    <property type="component" value="Unassembled WGS sequence"/>
</dbReference>
<reference evidence="1 2" key="1">
    <citation type="submission" date="2021-06" db="EMBL/GenBank/DDBJ databases">
        <title>Caerostris extrusa draft genome.</title>
        <authorList>
            <person name="Kono N."/>
            <person name="Arakawa K."/>
        </authorList>
    </citation>
    <scope>NUCLEOTIDE SEQUENCE [LARGE SCALE GENOMIC DNA]</scope>
</reference>
<proteinExistence type="predicted"/>
<accession>A0AAV4V6N6</accession>
<protein>
    <submittedName>
        <fullName evidence="1">Uncharacterized protein</fullName>
    </submittedName>
</protein>
<keyword evidence="2" id="KW-1185">Reference proteome</keyword>
<evidence type="ECO:0000313" key="2">
    <source>
        <dbReference type="Proteomes" id="UP001054945"/>
    </source>
</evidence>
<dbReference type="AlphaFoldDB" id="A0AAV4V6N6"/>